<reference evidence="1" key="1">
    <citation type="submission" date="2023-08" db="EMBL/GenBank/DDBJ databases">
        <title>A de novo genome assembly of Solanum verrucosum Schlechtendal, a Mexican diploid species geographically isolated from the other diploid A-genome species in potato relatives.</title>
        <authorList>
            <person name="Hosaka K."/>
        </authorList>
    </citation>
    <scope>NUCLEOTIDE SEQUENCE</scope>
    <source>
        <tissue evidence="1">Young leaves</tissue>
    </source>
</reference>
<dbReference type="EMBL" id="CP133619">
    <property type="protein sequence ID" value="WMV42956.1"/>
    <property type="molecule type" value="Genomic_DNA"/>
</dbReference>
<proteinExistence type="predicted"/>
<organism evidence="1 2">
    <name type="scientific">Solanum verrucosum</name>
    <dbReference type="NCBI Taxonomy" id="315347"/>
    <lineage>
        <taxon>Eukaryota</taxon>
        <taxon>Viridiplantae</taxon>
        <taxon>Streptophyta</taxon>
        <taxon>Embryophyta</taxon>
        <taxon>Tracheophyta</taxon>
        <taxon>Spermatophyta</taxon>
        <taxon>Magnoliopsida</taxon>
        <taxon>eudicotyledons</taxon>
        <taxon>Gunneridae</taxon>
        <taxon>Pentapetalae</taxon>
        <taxon>asterids</taxon>
        <taxon>lamiids</taxon>
        <taxon>Solanales</taxon>
        <taxon>Solanaceae</taxon>
        <taxon>Solanoideae</taxon>
        <taxon>Solaneae</taxon>
        <taxon>Solanum</taxon>
    </lineage>
</organism>
<protein>
    <recommendedName>
        <fullName evidence="3">Reverse transcriptase RNase H-like domain-containing protein</fullName>
    </recommendedName>
</protein>
<name>A0AAF0UCB5_SOLVR</name>
<dbReference type="AlphaFoldDB" id="A0AAF0UCB5"/>
<feature type="non-terminal residue" evidence="1">
    <location>
        <position position="50"/>
    </location>
</feature>
<evidence type="ECO:0008006" key="3">
    <source>
        <dbReference type="Google" id="ProtNLM"/>
    </source>
</evidence>
<evidence type="ECO:0000313" key="2">
    <source>
        <dbReference type="Proteomes" id="UP001234989"/>
    </source>
</evidence>
<sequence>MQRGKVIAYASRQLKDVFTQIELNLHQMRWLEFLKDYDMSVLYHPSKANV</sequence>
<gene>
    <name evidence="1" type="ORF">MTR67_036341</name>
</gene>
<keyword evidence="2" id="KW-1185">Reference proteome</keyword>
<accession>A0AAF0UCB5</accession>
<evidence type="ECO:0000313" key="1">
    <source>
        <dbReference type="EMBL" id="WMV42956.1"/>
    </source>
</evidence>
<dbReference type="Proteomes" id="UP001234989">
    <property type="component" value="Chromosome 8"/>
</dbReference>